<dbReference type="InterPro" id="IPR001789">
    <property type="entry name" value="Sig_transdc_resp-reg_receiver"/>
</dbReference>
<organism evidence="6 7">
    <name type="scientific">Derxia gummosa DSM 723</name>
    <dbReference type="NCBI Taxonomy" id="1121388"/>
    <lineage>
        <taxon>Bacteria</taxon>
        <taxon>Pseudomonadati</taxon>
        <taxon>Pseudomonadota</taxon>
        <taxon>Betaproteobacteria</taxon>
        <taxon>Burkholderiales</taxon>
        <taxon>Alcaligenaceae</taxon>
        <taxon>Derxia</taxon>
    </lineage>
</organism>
<dbReference type="CDD" id="cd17569">
    <property type="entry name" value="REC_HupR-like"/>
    <property type="match status" value="1"/>
</dbReference>
<dbReference type="InterPro" id="IPR050706">
    <property type="entry name" value="Cyclic-di-GMP_PDE-like"/>
</dbReference>
<evidence type="ECO:0000313" key="6">
    <source>
        <dbReference type="Proteomes" id="UP000675920"/>
    </source>
</evidence>
<dbReference type="InterPro" id="IPR035919">
    <property type="entry name" value="EAL_sf"/>
</dbReference>
<reference evidence="7" key="1">
    <citation type="journal article" date="2001" name="FEMS Microbiol. Lett.">
        <title>Novel domains of the prokaryotic two-component signal transduction systems.</title>
        <authorList>
            <person name="Galperin M.Y."/>
            <person name="Nikolskaya A.N."/>
            <person name="Koonin E.V."/>
        </authorList>
    </citation>
    <scope>NUCLEOTIDE SEQUENCE</scope>
</reference>
<dbReference type="InterPro" id="IPR035965">
    <property type="entry name" value="PAS-like_dom_sf"/>
</dbReference>
<dbReference type="InterPro" id="IPR001633">
    <property type="entry name" value="EAL_dom"/>
</dbReference>
<protein>
    <submittedName>
        <fullName evidence="7">EAL domain-containing protein</fullName>
    </submittedName>
</protein>
<evidence type="ECO:0000256" key="2">
    <source>
        <dbReference type="SAM" id="Coils"/>
    </source>
</evidence>
<dbReference type="Gene3D" id="3.20.20.450">
    <property type="entry name" value="EAL domain"/>
    <property type="match status" value="1"/>
</dbReference>
<dbReference type="InterPro" id="IPR043128">
    <property type="entry name" value="Rev_trsase/Diguanyl_cyclase"/>
</dbReference>
<feature type="domain" description="Response regulatory" evidence="3">
    <location>
        <begin position="480"/>
        <end position="595"/>
    </location>
</feature>
<dbReference type="SUPFAM" id="SSF55785">
    <property type="entry name" value="PYP-like sensor domain (PAS domain)"/>
    <property type="match status" value="1"/>
</dbReference>
<accession>A0A8B6X9V9</accession>
<dbReference type="SUPFAM" id="SSF141868">
    <property type="entry name" value="EAL domain-like"/>
    <property type="match status" value="1"/>
</dbReference>
<reference evidence="7" key="2">
    <citation type="submission" date="2025-08" db="UniProtKB">
        <authorList>
            <consortium name="RefSeq"/>
        </authorList>
    </citation>
    <scope>IDENTIFICATION</scope>
</reference>
<keyword evidence="1" id="KW-0597">Phosphoprotein</keyword>
<dbReference type="OrthoDB" id="9813903at2"/>
<feature type="modified residue" description="4-aspartylphosphate" evidence="1">
    <location>
        <position position="529"/>
    </location>
</feature>
<dbReference type="SUPFAM" id="SSF52172">
    <property type="entry name" value="CheY-like"/>
    <property type="match status" value="1"/>
</dbReference>
<feature type="domain" description="GGDEF" evidence="5">
    <location>
        <begin position="43"/>
        <end position="175"/>
    </location>
</feature>
<dbReference type="InterPro" id="IPR000160">
    <property type="entry name" value="GGDEF_dom"/>
</dbReference>
<dbReference type="AlphaFoldDB" id="A0A8B6X9V9"/>
<evidence type="ECO:0000256" key="1">
    <source>
        <dbReference type="PROSITE-ProRule" id="PRU00169"/>
    </source>
</evidence>
<evidence type="ECO:0000259" key="3">
    <source>
        <dbReference type="PROSITE" id="PS50110"/>
    </source>
</evidence>
<name>A0A8B6X9V9_9BURK</name>
<feature type="coiled-coil region" evidence="2">
    <location>
        <begin position="597"/>
        <end position="635"/>
    </location>
</feature>
<sequence length="767" mass="83598">MSARGAELLERALQLDEDTGFAKRSHFFDIVRRRSEEHAAVGASFCLVVVEPADLGPALSLLGEFNEAALLEVVADRLRHFEQTGLDIGRIAQARFALLAPYLADVPHAREIAAQIVDALRPDIAVGAMRLTLDPRAGVAIFPDDAADAAALFGASLAALKHAGEHHESLSMYDRAIGEAQAREARTGMAFRSDAQRLSSVQRDTEDIVLFTDEIEPPAATPQPTSFRLLAEPRIDAATGRVVCIDSQLDWTDPEGRLLGGAATWALARQHGLTTLLGGWWLREGTRAYAEGMDGLRGLPRLGLRIATRLLLRADFGSLLQEQIERAGLRLDQIELGLLAHPSLADNEPLVAQVRALRRAGVRIALDHFGEDEAGLGFLRRFPVDVLKLDAALIARIESDPTDNALLRSILSIARWLDLEVVALGVERDSQRVLLQRLGCRVMQGPLIGAPTALAAAGSLLRPPREGADGKPAEPAMARTLLLLDDEPNILSALRRLLRRDGYTILATTDPAEAFHLLATRPVDVVISDQRMPEMSGTEFLKRVKDLHPGTMRLVLSGYTDVQSITDAINEGAIYKFLTKPWNDEHLRAQIGEAFRRLEIERDNERLRDALEFANRKLEGLNTALETRIEEKTDEILRDLELLNISQEMFDLLPVGVLGVDDSGMIVVANPAASQTLGPAAIPGALVEEVLPAATRLSYERWKRVVDGTAHAPPPRLPANWTPPEAVEASFFRLGGFSRAQGDMIVLGDIGQLPEPGGRLAIPGAHA</sequence>
<dbReference type="InterPro" id="IPR029787">
    <property type="entry name" value="Nucleotide_cyclase"/>
</dbReference>
<dbReference type="Pfam" id="PF00563">
    <property type="entry name" value="EAL"/>
    <property type="match status" value="1"/>
</dbReference>
<dbReference type="PROSITE" id="PS50883">
    <property type="entry name" value="EAL"/>
    <property type="match status" value="1"/>
</dbReference>
<dbReference type="PANTHER" id="PTHR33121:SF70">
    <property type="entry name" value="SIGNALING PROTEIN YKOW"/>
    <property type="match status" value="1"/>
</dbReference>
<keyword evidence="6" id="KW-1185">Reference proteome</keyword>
<dbReference type="PROSITE" id="PS50887">
    <property type="entry name" value="GGDEF"/>
    <property type="match status" value="1"/>
</dbReference>
<dbReference type="GO" id="GO:0000160">
    <property type="term" value="P:phosphorelay signal transduction system"/>
    <property type="evidence" value="ECO:0007669"/>
    <property type="project" value="InterPro"/>
</dbReference>
<dbReference type="Gene3D" id="3.30.70.270">
    <property type="match status" value="1"/>
</dbReference>
<dbReference type="SUPFAM" id="SSF55073">
    <property type="entry name" value="Nucleotide cyclase"/>
    <property type="match status" value="1"/>
</dbReference>
<dbReference type="PANTHER" id="PTHR33121">
    <property type="entry name" value="CYCLIC DI-GMP PHOSPHODIESTERASE PDEF"/>
    <property type="match status" value="1"/>
</dbReference>
<dbReference type="PROSITE" id="PS50110">
    <property type="entry name" value="RESPONSE_REGULATORY"/>
    <property type="match status" value="1"/>
</dbReference>
<dbReference type="InterPro" id="IPR011006">
    <property type="entry name" value="CheY-like_superfamily"/>
</dbReference>
<dbReference type="GO" id="GO:0071111">
    <property type="term" value="F:cyclic-guanylate-specific phosphodiesterase activity"/>
    <property type="evidence" value="ECO:0007669"/>
    <property type="project" value="InterPro"/>
</dbReference>
<dbReference type="Proteomes" id="UP000675920">
    <property type="component" value="Unplaced"/>
</dbReference>
<keyword evidence="2" id="KW-0175">Coiled coil</keyword>
<dbReference type="SMART" id="SM00448">
    <property type="entry name" value="REC"/>
    <property type="match status" value="1"/>
</dbReference>
<dbReference type="SMART" id="SM00267">
    <property type="entry name" value="GGDEF"/>
    <property type="match status" value="1"/>
</dbReference>
<dbReference type="RefSeq" id="WP_051378831.1">
    <property type="nucleotide sequence ID" value="NZ_AXWS01000014.1"/>
</dbReference>
<proteinExistence type="predicted"/>
<evidence type="ECO:0000313" key="7">
    <source>
        <dbReference type="RefSeq" id="WP_051378831.1"/>
    </source>
</evidence>
<evidence type="ECO:0000259" key="4">
    <source>
        <dbReference type="PROSITE" id="PS50883"/>
    </source>
</evidence>
<dbReference type="SMART" id="SM00052">
    <property type="entry name" value="EAL"/>
    <property type="match status" value="1"/>
</dbReference>
<feature type="domain" description="EAL" evidence="4">
    <location>
        <begin position="208"/>
        <end position="465"/>
    </location>
</feature>
<evidence type="ECO:0000259" key="5">
    <source>
        <dbReference type="PROSITE" id="PS50887"/>
    </source>
</evidence>
<dbReference type="Gene3D" id="3.40.50.2300">
    <property type="match status" value="1"/>
</dbReference>
<dbReference type="CDD" id="cd01948">
    <property type="entry name" value="EAL"/>
    <property type="match status" value="1"/>
</dbReference>
<dbReference type="Pfam" id="PF00072">
    <property type="entry name" value="Response_reg"/>
    <property type="match status" value="1"/>
</dbReference>